<dbReference type="InterPro" id="IPR012328">
    <property type="entry name" value="Chalcone/stilbene_synt_C"/>
</dbReference>
<dbReference type="Proteomes" id="UP000289738">
    <property type="component" value="Unassembled WGS sequence"/>
</dbReference>
<feature type="domain" description="Chalcone/stilbene synthase C-terminal" evidence="10">
    <location>
        <begin position="161"/>
        <end position="310"/>
    </location>
</feature>
<dbReference type="CDD" id="cd00831">
    <property type="entry name" value="CHS_like"/>
    <property type="match status" value="1"/>
</dbReference>
<evidence type="ECO:0000256" key="6">
    <source>
        <dbReference type="ARBA" id="ARBA00043953"/>
    </source>
</evidence>
<dbReference type="EC" id="2.3.1.95" evidence="7"/>
<dbReference type="EMBL" id="SDMP01000026">
    <property type="protein sequence ID" value="RYQ79285.1"/>
    <property type="molecule type" value="Genomic_DNA"/>
</dbReference>
<dbReference type="Gene3D" id="3.40.47.10">
    <property type="match status" value="2"/>
</dbReference>
<dbReference type="PANTHER" id="PTHR11877:SF62">
    <property type="entry name" value="CHALCONE SYNTHASE 7"/>
    <property type="match status" value="1"/>
</dbReference>
<evidence type="ECO:0000313" key="12">
    <source>
        <dbReference type="Proteomes" id="UP000289738"/>
    </source>
</evidence>
<dbReference type="PANTHER" id="PTHR11877">
    <property type="entry name" value="HYDROXYMETHYLGLUTARYL-COA SYNTHASE"/>
    <property type="match status" value="1"/>
</dbReference>
<evidence type="ECO:0000256" key="2">
    <source>
        <dbReference type="ARBA" id="ARBA00005531"/>
    </source>
</evidence>
<evidence type="ECO:0000256" key="8">
    <source>
        <dbReference type="RuleBase" id="RU003633"/>
    </source>
</evidence>
<evidence type="ECO:0000256" key="4">
    <source>
        <dbReference type="ARBA" id="ARBA00022679"/>
    </source>
</evidence>
<name>A0A444WP51_ARAHY</name>
<protein>
    <recommendedName>
        <fullName evidence="7">trihydroxystilbene synthase</fullName>
        <ecNumber evidence="7">2.3.1.95</ecNumber>
    </recommendedName>
</protein>
<comment type="pathway">
    <text evidence="6">Phytoalexin biosynthesis; 3,4',5-trihydroxystilbene biosynthesis; 3,4',5-trihydroxystilbene from trans-4-coumarate: step 2/2.</text>
</comment>
<dbReference type="FunFam" id="3.40.47.10:FF:000025">
    <property type="entry name" value="Chalcone synthase 2"/>
    <property type="match status" value="1"/>
</dbReference>
<dbReference type="InterPro" id="IPR001099">
    <property type="entry name" value="Chalcone/stilbene_synt_N"/>
</dbReference>
<dbReference type="SUPFAM" id="SSF53901">
    <property type="entry name" value="Thiolase-like"/>
    <property type="match status" value="2"/>
</dbReference>
<keyword evidence="12" id="KW-1185">Reference proteome</keyword>
<comment type="similarity">
    <text evidence="2 8">Belongs to the thiolase-like superfamily. Chalcone/stilbene synthases family.</text>
</comment>
<accession>A0A444WP51</accession>
<dbReference type="GO" id="GO:0005737">
    <property type="term" value="C:cytoplasm"/>
    <property type="evidence" value="ECO:0007669"/>
    <property type="project" value="UniProtKB-SubCell"/>
</dbReference>
<dbReference type="Pfam" id="PF02797">
    <property type="entry name" value="Chal_sti_synt_C"/>
    <property type="match status" value="1"/>
</dbReference>
<evidence type="ECO:0000256" key="1">
    <source>
        <dbReference type="ARBA" id="ARBA00004496"/>
    </source>
</evidence>
<dbReference type="FunFam" id="3.40.47.10:FF:000014">
    <property type="entry name" value="Chalcone synthase 1"/>
    <property type="match status" value="1"/>
</dbReference>
<gene>
    <name evidence="11" type="ORF">Ahy_Scaffold6g107999</name>
</gene>
<dbReference type="InterPro" id="IPR016039">
    <property type="entry name" value="Thiolase-like"/>
</dbReference>
<comment type="caution">
    <text evidence="11">The sequence shown here is derived from an EMBL/GenBank/DDBJ whole genome shotgun (WGS) entry which is preliminary data.</text>
</comment>
<evidence type="ECO:0000256" key="3">
    <source>
        <dbReference type="ARBA" id="ARBA00022490"/>
    </source>
</evidence>
<sequence>MVAVNDIRKVQQRAEGPATVLAIGTANPPNCVDQNTYADYYFRVTNSEHMIDLKKKFQRICKRTMIKNRYMYLTEEILKENPNMCAYKAPSLDAREDMMIREVPKVGKEAATKAIKEWGQPMSKITHLIFCTTRQALFADGAAAIIIGSDPVPEVEKPIFELVSTDQKLVPGSHGAIGGLLREVGLTFYLNKSVPDIISQNINEALNKAFDPLGISDYNSIFWIAHPGGRAILDQVEQKVNLKPEKMKATRDVLSNYGNMSSACVFFIMDLMRKNSLERGLKTTGEGLDWGVLFGFGPGLTIETVVLRSVAI</sequence>
<feature type="domain" description="Chalcone/stilbene synthase N-terminal" evidence="9">
    <location>
        <begin position="10"/>
        <end position="134"/>
    </location>
</feature>
<organism evidence="11 12">
    <name type="scientific">Arachis hypogaea</name>
    <name type="common">Peanut</name>
    <dbReference type="NCBI Taxonomy" id="3818"/>
    <lineage>
        <taxon>Eukaryota</taxon>
        <taxon>Viridiplantae</taxon>
        <taxon>Streptophyta</taxon>
        <taxon>Embryophyta</taxon>
        <taxon>Tracheophyta</taxon>
        <taxon>Spermatophyta</taxon>
        <taxon>Magnoliopsida</taxon>
        <taxon>eudicotyledons</taxon>
        <taxon>Gunneridae</taxon>
        <taxon>Pentapetalae</taxon>
        <taxon>rosids</taxon>
        <taxon>fabids</taxon>
        <taxon>Fabales</taxon>
        <taxon>Fabaceae</taxon>
        <taxon>Papilionoideae</taxon>
        <taxon>50 kb inversion clade</taxon>
        <taxon>dalbergioids sensu lato</taxon>
        <taxon>Dalbergieae</taxon>
        <taxon>Pterocarpus clade</taxon>
        <taxon>Arachis</taxon>
    </lineage>
</organism>
<keyword evidence="3" id="KW-0963">Cytoplasm</keyword>
<reference evidence="11 12" key="1">
    <citation type="submission" date="2019-01" db="EMBL/GenBank/DDBJ databases">
        <title>Sequencing of cultivated peanut Arachis hypogaea provides insights into genome evolution and oil improvement.</title>
        <authorList>
            <person name="Chen X."/>
        </authorList>
    </citation>
    <scope>NUCLEOTIDE SEQUENCE [LARGE SCALE GENOMIC DNA]</scope>
    <source>
        <strain evidence="12">cv. Fuhuasheng</strain>
        <tissue evidence="11">Leaves</tissue>
    </source>
</reference>
<dbReference type="Pfam" id="PF00195">
    <property type="entry name" value="Chal_sti_synt_N"/>
    <property type="match status" value="1"/>
</dbReference>
<proteinExistence type="inferred from homology"/>
<evidence type="ECO:0000259" key="9">
    <source>
        <dbReference type="Pfam" id="PF00195"/>
    </source>
</evidence>
<evidence type="ECO:0000256" key="7">
    <source>
        <dbReference type="ARBA" id="ARBA00044056"/>
    </source>
</evidence>
<comment type="subcellular location">
    <subcellularLocation>
        <location evidence="1">Cytoplasm</location>
    </subcellularLocation>
</comment>
<dbReference type="InterPro" id="IPR011141">
    <property type="entry name" value="Polyketide_synthase_type-III"/>
</dbReference>
<keyword evidence="5 8" id="KW-0012">Acyltransferase</keyword>
<evidence type="ECO:0000259" key="10">
    <source>
        <dbReference type="Pfam" id="PF02797"/>
    </source>
</evidence>
<dbReference type="AlphaFoldDB" id="A0A444WP51"/>
<keyword evidence="4 8" id="KW-0808">Transferase</keyword>
<evidence type="ECO:0000256" key="5">
    <source>
        <dbReference type="ARBA" id="ARBA00023315"/>
    </source>
</evidence>
<evidence type="ECO:0000313" key="11">
    <source>
        <dbReference type="EMBL" id="RYQ79285.1"/>
    </source>
</evidence>
<dbReference type="GO" id="GO:0030639">
    <property type="term" value="P:polyketide biosynthetic process"/>
    <property type="evidence" value="ECO:0007669"/>
    <property type="project" value="TreeGrafter"/>
</dbReference>
<dbReference type="GO" id="GO:0050350">
    <property type="term" value="F:trihydroxystilbene synthase activity"/>
    <property type="evidence" value="ECO:0007669"/>
    <property type="project" value="UniProtKB-EC"/>
</dbReference>